<gene>
    <name evidence="2" type="ORF">O4U47_10895</name>
</gene>
<organism evidence="2 3">
    <name type="scientific">Nocardiopsis suaedae</name>
    <dbReference type="NCBI Taxonomy" id="3018444"/>
    <lineage>
        <taxon>Bacteria</taxon>
        <taxon>Bacillati</taxon>
        <taxon>Actinomycetota</taxon>
        <taxon>Actinomycetes</taxon>
        <taxon>Streptosporangiales</taxon>
        <taxon>Nocardiopsidaceae</taxon>
        <taxon>Nocardiopsis</taxon>
    </lineage>
</organism>
<evidence type="ECO:0000313" key="3">
    <source>
        <dbReference type="Proteomes" id="UP001165685"/>
    </source>
</evidence>
<dbReference type="Gene3D" id="3.40.630.30">
    <property type="match status" value="1"/>
</dbReference>
<dbReference type="EMBL" id="JAQFWP010000016">
    <property type="protein sequence ID" value="MDA2805021.1"/>
    <property type="molecule type" value="Genomic_DNA"/>
</dbReference>
<dbReference type="InterPro" id="IPR000182">
    <property type="entry name" value="GNAT_dom"/>
</dbReference>
<accession>A0ABT4TKA1</accession>
<comment type="caution">
    <text evidence="2">The sequence shown here is derived from an EMBL/GenBank/DDBJ whole genome shotgun (WGS) entry which is preliminary data.</text>
</comment>
<evidence type="ECO:0000259" key="1">
    <source>
        <dbReference type="PROSITE" id="PS51186"/>
    </source>
</evidence>
<name>A0ABT4TKA1_9ACTN</name>
<dbReference type="PROSITE" id="PS51186">
    <property type="entry name" value="GNAT"/>
    <property type="match status" value="1"/>
</dbReference>
<feature type="domain" description="N-acetyltransferase" evidence="1">
    <location>
        <begin position="8"/>
        <end position="171"/>
    </location>
</feature>
<reference evidence="2" key="1">
    <citation type="submission" date="2023-01" db="EMBL/GenBank/DDBJ databases">
        <title>Draft genome sequence of Nocardiopsis sp. LSu2-4 isolated from halophytes.</title>
        <authorList>
            <person name="Duangmal K."/>
            <person name="Chantavorakit T."/>
        </authorList>
    </citation>
    <scope>NUCLEOTIDE SEQUENCE</scope>
    <source>
        <strain evidence="2">LSu2-4</strain>
    </source>
</reference>
<evidence type="ECO:0000313" key="2">
    <source>
        <dbReference type="EMBL" id="MDA2805021.1"/>
    </source>
</evidence>
<dbReference type="RefSeq" id="WP_270677669.1">
    <property type="nucleotide sequence ID" value="NZ_JAQFWP010000016.1"/>
</dbReference>
<dbReference type="SUPFAM" id="SSF55729">
    <property type="entry name" value="Acyl-CoA N-acyltransferases (Nat)"/>
    <property type="match status" value="1"/>
</dbReference>
<sequence length="181" mass="19219">MAPSSPAVTVRHARSGDAAPIEEIRVAGWRSAYRGLMPDEVLDGLAPDHGRRTAQLDDPLGTDLVADVDGRVAGWLSYGPARDGDAPPGANEVYACYVAPAAWRGGVGRALMAAALTHLDGDPALLWVLKGNRRAIGFYAAFGFHPDGAERALERPSAANVTAVQGILEVRCRREPEGRVR</sequence>
<proteinExistence type="predicted"/>
<dbReference type="Proteomes" id="UP001165685">
    <property type="component" value="Unassembled WGS sequence"/>
</dbReference>
<protein>
    <submittedName>
        <fullName evidence="2">GNAT family N-acetyltransferase</fullName>
    </submittedName>
</protein>
<dbReference type="CDD" id="cd04301">
    <property type="entry name" value="NAT_SF"/>
    <property type="match status" value="1"/>
</dbReference>
<dbReference type="Pfam" id="PF00583">
    <property type="entry name" value="Acetyltransf_1"/>
    <property type="match status" value="1"/>
</dbReference>
<dbReference type="InterPro" id="IPR016181">
    <property type="entry name" value="Acyl_CoA_acyltransferase"/>
</dbReference>
<keyword evidence="3" id="KW-1185">Reference proteome</keyword>